<organism evidence="1 2">
    <name type="scientific">Ascaris lumbricoides</name>
    <name type="common">Giant roundworm</name>
    <dbReference type="NCBI Taxonomy" id="6252"/>
    <lineage>
        <taxon>Eukaryota</taxon>
        <taxon>Metazoa</taxon>
        <taxon>Ecdysozoa</taxon>
        <taxon>Nematoda</taxon>
        <taxon>Chromadorea</taxon>
        <taxon>Rhabditida</taxon>
        <taxon>Spirurina</taxon>
        <taxon>Ascaridomorpha</taxon>
        <taxon>Ascaridoidea</taxon>
        <taxon>Ascarididae</taxon>
        <taxon>Ascaris</taxon>
    </lineage>
</organism>
<protein>
    <submittedName>
        <fullName evidence="2">DUF503 domain-containing protein</fullName>
    </submittedName>
</protein>
<dbReference type="Proteomes" id="UP000036681">
    <property type="component" value="Unplaced"/>
</dbReference>
<name>A0A0M3IMJ6_ASCLU</name>
<evidence type="ECO:0000313" key="1">
    <source>
        <dbReference type="Proteomes" id="UP000036681"/>
    </source>
</evidence>
<dbReference type="WBParaSite" id="ALUE_0001997401-mRNA-1">
    <property type="protein sequence ID" value="ALUE_0001997401-mRNA-1"/>
    <property type="gene ID" value="ALUE_0001997401"/>
</dbReference>
<sequence>MTSESVESFGDRLQSPSEVIANINRRISNAVETAEKVRIIPYTLIFEFNIG</sequence>
<dbReference type="AlphaFoldDB" id="A0A0M3IMJ6"/>
<reference evidence="2" key="1">
    <citation type="submission" date="2017-02" db="UniProtKB">
        <authorList>
            <consortium name="WormBaseParasite"/>
        </authorList>
    </citation>
    <scope>IDENTIFICATION</scope>
</reference>
<keyword evidence="1" id="KW-1185">Reference proteome</keyword>
<evidence type="ECO:0000313" key="2">
    <source>
        <dbReference type="WBParaSite" id="ALUE_0001997401-mRNA-1"/>
    </source>
</evidence>
<proteinExistence type="predicted"/>
<accession>A0A0M3IMJ6</accession>